<dbReference type="EMBL" id="VWSH01000001">
    <property type="protein sequence ID" value="KAA5537324.1"/>
    <property type="molecule type" value="Genomic_DNA"/>
</dbReference>
<accession>A0A5M6CQ82</accession>
<dbReference type="RefSeq" id="WP_150031899.1">
    <property type="nucleotide sequence ID" value="NZ_VWSH01000001.1"/>
</dbReference>
<comment type="caution">
    <text evidence="1">The sequence shown here is derived from an EMBL/GenBank/DDBJ whole genome shotgun (WGS) entry which is preliminary data.</text>
</comment>
<protein>
    <submittedName>
        <fullName evidence="1">Type II toxin-antitoxin system RelE/ParE family toxin</fullName>
    </submittedName>
</protein>
<evidence type="ECO:0000313" key="2">
    <source>
        <dbReference type="Proteomes" id="UP000323632"/>
    </source>
</evidence>
<gene>
    <name evidence="1" type="ORF">F0919_06525</name>
</gene>
<dbReference type="Proteomes" id="UP000323632">
    <property type="component" value="Unassembled WGS sequence"/>
</dbReference>
<dbReference type="AlphaFoldDB" id="A0A5M6CQ82"/>
<dbReference type="InterPro" id="IPR035093">
    <property type="entry name" value="RelE/ParE_toxin_dom_sf"/>
</dbReference>
<evidence type="ECO:0000313" key="1">
    <source>
        <dbReference type="EMBL" id="KAA5537324.1"/>
    </source>
</evidence>
<reference evidence="1 2" key="1">
    <citation type="submission" date="2019-09" db="EMBL/GenBank/DDBJ databases">
        <title>Genome sequence and assembly of Taibaiella sp.</title>
        <authorList>
            <person name="Chhetri G."/>
        </authorList>
    </citation>
    <scope>NUCLEOTIDE SEQUENCE [LARGE SCALE GENOMIC DNA]</scope>
    <source>
        <strain evidence="1 2">KVB11</strain>
    </source>
</reference>
<dbReference type="Gene3D" id="3.30.2310.20">
    <property type="entry name" value="RelE-like"/>
    <property type="match status" value="1"/>
</dbReference>
<sequence>MTLPKYSIVFHPLAEEEYNQSYNWYEEQLIGLGERFEGEVEIILTKLTIQPQFYGFSKRPYREASVNDFPFIIVFKINAIKNEIYIVSIFHTKRSVKKKFR</sequence>
<name>A0A5M6CQ82_9BACT</name>
<keyword evidence="2" id="KW-1185">Reference proteome</keyword>
<proteinExistence type="predicted"/>
<organism evidence="1 2">
    <name type="scientific">Taibaiella lutea</name>
    <dbReference type="NCBI Taxonomy" id="2608001"/>
    <lineage>
        <taxon>Bacteria</taxon>
        <taxon>Pseudomonadati</taxon>
        <taxon>Bacteroidota</taxon>
        <taxon>Chitinophagia</taxon>
        <taxon>Chitinophagales</taxon>
        <taxon>Chitinophagaceae</taxon>
        <taxon>Taibaiella</taxon>
    </lineage>
</organism>